<feature type="transmembrane region" description="Helical" evidence="5">
    <location>
        <begin position="206"/>
        <end position="223"/>
    </location>
</feature>
<evidence type="ECO:0000313" key="8">
    <source>
        <dbReference type="Proteomes" id="UP001189429"/>
    </source>
</evidence>
<gene>
    <name evidence="6" type="ORF">PCOR1329_LOCUS2013</name>
    <name evidence="7" type="ORF">PCOR1329_LOCUS74617</name>
</gene>
<protein>
    <recommendedName>
        <fullName evidence="9">Sugar phosphate transporter domain-containing protein</fullName>
    </recommendedName>
</protein>
<evidence type="ECO:0000256" key="5">
    <source>
        <dbReference type="SAM" id="Phobius"/>
    </source>
</evidence>
<dbReference type="PANTHER" id="PTHR10231">
    <property type="entry name" value="NUCLEOTIDE-SUGAR TRANSMEMBRANE TRANSPORTER"/>
    <property type="match status" value="1"/>
</dbReference>
<evidence type="ECO:0000256" key="1">
    <source>
        <dbReference type="ARBA" id="ARBA00004141"/>
    </source>
</evidence>
<evidence type="ECO:0000256" key="4">
    <source>
        <dbReference type="ARBA" id="ARBA00023136"/>
    </source>
</evidence>
<dbReference type="InterPro" id="IPR007271">
    <property type="entry name" value="Nuc_sug_transpt"/>
</dbReference>
<dbReference type="Pfam" id="PF04142">
    <property type="entry name" value="Nuc_sug_transp"/>
    <property type="match status" value="1"/>
</dbReference>
<accession>A0ABN9X969</accession>
<keyword evidence="8" id="KW-1185">Reference proteome</keyword>
<feature type="transmembrane region" description="Helical" evidence="5">
    <location>
        <begin position="86"/>
        <end position="106"/>
    </location>
</feature>
<keyword evidence="3 5" id="KW-1133">Transmembrane helix</keyword>
<comment type="caution">
    <text evidence="7">The sequence shown here is derived from an EMBL/GenBank/DDBJ whole genome shotgun (WGS) entry which is preliminary data.</text>
</comment>
<dbReference type="EMBL" id="CAUYUJ010000494">
    <property type="protein sequence ID" value="CAK0790848.1"/>
    <property type="molecule type" value="Genomic_DNA"/>
</dbReference>
<organism evidence="7 8">
    <name type="scientific">Prorocentrum cordatum</name>
    <dbReference type="NCBI Taxonomy" id="2364126"/>
    <lineage>
        <taxon>Eukaryota</taxon>
        <taxon>Sar</taxon>
        <taxon>Alveolata</taxon>
        <taxon>Dinophyceae</taxon>
        <taxon>Prorocentrales</taxon>
        <taxon>Prorocentraceae</taxon>
        <taxon>Prorocentrum</taxon>
    </lineage>
</organism>
<dbReference type="SUPFAM" id="SSF103481">
    <property type="entry name" value="Multidrug resistance efflux transporter EmrE"/>
    <property type="match status" value="1"/>
</dbReference>
<evidence type="ECO:0008006" key="9">
    <source>
        <dbReference type="Google" id="ProtNLM"/>
    </source>
</evidence>
<evidence type="ECO:0000256" key="3">
    <source>
        <dbReference type="ARBA" id="ARBA00022989"/>
    </source>
</evidence>
<feature type="transmembrane region" description="Helical" evidence="5">
    <location>
        <begin position="156"/>
        <end position="176"/>
    </location>
</feature>
<evidence type="ECO:0000313" key="6">
    <source>
        <dbReference type="EMBL" id="CAK0790848.1"/>
    </source>
</evidence>
<keyword evidence="2 5" id="KW-0812">Transmembrane</keyword>
<feature type="transmembrane region" description="Helical" evidence="5">
    <location>
        <begin position="183"/>
        <end position="200"/>
    </location>
</feature>
<reference evidence="7" key="1">
    <citation type="submission" date="2023-10" db="EMBL/GenBank/DDBJ databases">
        <authorList>
            <person name="Chen Y."/>
            <person name="Shah S."/>
            <person name="Dougan E. K."/>
            <person name="Thang M."/>
            <person name="Chan C."/>
        </authorList>
    </citation>
    <scope>NUCLEOTIDE SEQUENCE [LARGE SCALE GENOMIC DNA]</scope>
</reference>
<dbReference type="InterPro" id="IPR037185">
    <property type="entry name" value="EmrE-like"/>
</dbReference>
<evidence type="ECO:0000313" key="7">
    <source>
        <dbReference type="EMBL" id="CAK0896030.1"/>
    </source>
</evidence>
<name>A0ABN9X969_9DINO</name>
<feature type="transmembrane region" description="Helical" evidence="5">
    <location>
        <begin position="55"/>
        <end position="74"/>
    </location>
</feature>
<sequence length="244" mass="25959">MFRRPRTVSPQAPDLLPAGAFGAAPCGALCAEGGVRAGGPALAEAASQWMSGSGVVLWFPTILGCCVNQIPKWIHEGGVGAGDGMLLSLFFAFLTGAAGVLNEYVLKKTSGIDINLQNSVHYFTGVCCILVYFAVFRPHVFDSVAVFFSGFEPPCILIIILQVFAGLVVSRILKYMEAITEKVLGSFCSPVVVYVGAALFHHRLTVFQIISPIIVFVACVIYLKDGPLSNGTRAEKTSLLPSAK</sequence>
<evidence type="ECO:0000256" key="2">
    <source>
        <dbReference type="ARBA" id="ARBA00022692"/>
    </source>
</evidence>
<dbReference type="Proteomes" id="UP001189429">
    <property type="component" value="Unassembled WGS sequence"/>
</dbReference>
<feature type="transmembrane region" description="Helical" evidence="5">
    <location>
        <begin position="118"/>
        <end position="136"/>
    </location>
</feature>
<comment type="subcellular location">
    <subcellularLocation>
        <location evidence="1">Membrane</location>
        <topology evidence="1">Multi-pass membrane protein</topology>
    </subcellularLocation>
</comment>
<keyword evidence="4 5" id="KW-0472">Membrane</keyword>
<dbReference type="EMBL" id="CAUYUJ010020130">
    <property type="protein sequence ID" value="CAK0896030.1"/>
    <property type="molecule type" value="Genomic_DNA"/>
</dbReference>
<proteinExistence type="predicted"/>